<keyword evidence="1" id="KW-0812">Transmembrane</keyword>
<organism evidence="2 3">
    <name type="scientific">Agrobacterium vitis</name>
    <name type="common">Rhizobium vitis</name>
    <dbReference type="NCBI Taxonomy" id="373"/>
    <lineage>
        <taxon>Bacteria</taxon>
        <taxon>Pseudomonadati</taxon>
        <taxon>Pseudomonadota</taxon>
        <taxon>Alphaproteobacteria</taxon>
        <taxon>Hyphomicrobiales</taxon>
        <taxon>Rhizobiaceae</taxon>
        <taxon>Rhizobium/Agrobacterium group</taxon>
        <taxon>Agrobacterium</taxon>
    </lineage>
</organism>
<comment type="caution">
    <text evidence="2">The sequence shown here is derived from an EMBL/GenBank/DDBJ whole genome shotgun (WGS) entry which is preliminary data.</text>
</comment>
<dbReference type="Pfam" id="PF06170">
    <property type="entry name" value="DUF983"/>
    <property type="match status" value="1"/>
</dbReference>
<dbReference type="InterPro" id="IPR009325">
    <property type="entry name" value="DUF983"/>
</dbReference>
<name>A0A6L6VJ08_AGRVI</name>
<feature type="transmembrane region" description="Helical" evidence="1">
    <location>
        <begin position="81"/>
        <end position="100"/>
    </location>
</feature>
<evidence type="ECO:0000256" key="1">
    <source>
        <dbReference type="SAM" id="Phobius"/>
    </source>
</evidence>
<keyword evidence="1" id="KW-1133">Transmembrane helix</keyword>
<dbReference type="Proteomes" id="UP000477951">
    <property type="component" value="Unassembled WGS sequence"/>
</dbReference>
<evidence type="ECO:0000313" key="3">
    <source>
        <dbReference type="Proteomes" id="UP000477951"/>
    </source>
</evidence>
<dbReference type="RefSeq" id="WP_156616312.1">
    <property type="nucleotide sequence ID" value="NZ_WPHR01000033.1"/>
</dbReference>
<accession>A0A6L6VJ08</accession>
<dbReference type="AlphaFoldDB" id="A0A6L6VJ08"/>
<reference evidence="2 3" key="1">
    <citation type="submission" date="2019-12" db="EMBL/GenBank/DDBJ databases">
        <title>Whole-genome sequencing of Allorhizobium vitis.</title>
        <authorList>
            <person name="Gan H.M."/>
            <person name="Szegedi E."/>
            <person name="Burr T."/>
            <person name="Savka M.A."/>
        </authorList>
    </citation>
    <scope>NUCLEOTIDE SEQUENCE [LARGE SCALE GENOMIC DNA]</scope>
    <source>
        <strain evidence="2 3">CG516</strain>
    </source>
</reference>
<evidence type="ECO:0000313" key="2">
    <source>
        <dbReference type="EMBL" id="MUZ75624.1"/>
    </source>
</evidence>
<feature type="transmembrane region" description="Helical" evidence="1">
    <location>
        <begin position="55"/>
        <end position="75"/>
    </location>
</feature>
<gene>
    <name evidence="2" type="ORF">GOZ90_23415</name>
</gene>
<keyword evidence="1" id="KW-0472">Membrane</keyword>
<proteinExistence type="predicted"/>
<protein>
    <submittedName>
        <fullName evidence="2">DUF983 domain-containing protein</fullName>
    </submittedName>
</protein>
<sequence>MTTEWPPLPPARTGIRGLCPLCGQGHLFDGLLTLKPHCEVCGLDYGFADPADGPAFFVICFTCVPAVAVACWIEVAYEPSLWVHLFTSLPLVLLACLLPLRPLKGWLVNTQYFYKAEEGRIDRDYVRPLSAAAQVQETSATPPVHAAKPLSN</sequence>
<dbReference type="EMBL" id="WPHR01000033">
    <property type="protein sequence ID" value="MUZ75624.1"/>
    <property type="molecule type" value="Genomic_DNA"/>
</dbReference>